<accession>A0A8R1UFG3</accession>
<organism evidence="1 2">
    <name type="scientific">Pristionchus pacificus</name>
    <name type="common">Parasitic nematode worm</name>
    <dbReference type="NCBI Taxonomy" id="54126"/>
    <lineage>
        <taxon>Eukaryota</taxon>
        <taxon>Metazoa</taxon>
        <taxon>Ecdysozoa</taxon>
        <taxon>Nematoda</taxon>
        <taxon>Chromadorea</taxon>
        <taxon>Rhabditida</taxon>
        <taxon>Rhabditina</taxon>
        <taxon>Diplogasteromorpha</taxon>
        <taxon>Diplogasteroidea</taxon>
        <taxon>Neodiplogasteridae</taxon>
        <taxon>Pristionchus</taxon>
    </lineage>
</organism>
<evidence type="ECO:0000313" key="1">
    <source>
        <dbReference type="EnsemblMetazoa" id="PPA21448.1"/>
    </source>
</evidence>
<dbReference type="EnsemblMetazoa" id="PPA21448.1">
    <property type="protein sequence ID" value="PPA21448.1"/>
    <property type="gene ID" value="WBGene00111002"/>
</dbReference>
<sequence>MLEAPDFHSSPPTQSLSVFPPCEDIHPVIGDPTPNLLKERITHIHFVPSMIVFLLLAPALTESLKCWIGWQNWTEEPAIDTVRLAECPRKAECCAFVTSLNGNQFGCNETCPPKNYRQCGPDPRSGIQDLRYCYCRSHHDPRCTPFLESWDKRAKLTTPMPPELKRTMAKNRFGFMMSKPFRNTQVNGVKIIGPPAPPSIQPLPPGVLPPSVIPEAAASRRPLNGQRPAARPPRPAARKLVAPPGKISRRLIKKINSPNGYFYFCAGTYLISCAFNGVLIFVVHKQQEHGFYKSQFESVFSEQQHFTEF</sequence>
<reference evidence="2" key="1">
    <citation type="journal article" date="2008" name="Nat. Genet.">
        <title>The Pristionchus pacificus genome provides a unique perspective on nematode lifestyle and parasitism.</title>
        <authorList>
            <person name="Dieterich C."/>
            <person name="Clifton S.W."/>
            <person name="Schuster L.N."/>
            <person name="Chinwalla A."/>
            <person name="Delehaunty K."/>
            <person name="Dinkelacker I."/>
            <person name="Fulton L."/>
            <person name="Fulton R."/>
            <person name="Godfrey J."/>
            <person name="Minx P."/>
            <person name="Mitreva M."/>
            <person name="Roeseler W."/>
            <person name="Tian H."/>
            <person name="Witte H."/>
            <person name="Yang S.P."/>
            <person name="Wilson R.K."/>
            <person name="Sommer R.J."/>
        </authorList>
    </citation>
    <scope>NUCLEOTIDE SEQUENCE [LARGE SCALE GENOMIC DNA]</scope>
    <source>
        <strain evidence="2">PS312</strain>
    </source>
</reference>
<gene>
    <name evidence="1" type="primary">WBGene00111002</name>
</gene>
<keyword evidence="2" id="KW-1185">Reference proteome</keyword>
<protein>
    <submittedName>
        <fullName evidence="1">Uncharacterized protein</fullName>
    </submittedName>
</protein>
<proteinExistence type="predicted"/>
<accession>A0A2A6C4Y8</accession>
<name>A0A2A6C4Y8_PRIPA</name>
<dbReference type="OrthoDB" id="5774840at2759"/>
<dbReference type="Proteomes" id="UP000005239">
    <property type="component" value="Unassembled WGS sequence"/>
</dbReference>
<dbReference type="AlphaFoldDB" id="A0A2A6C4Y8"/>
<evidence type="ECO:0000313" key="2">
    <source>
        <dbReference type="Proteomes" id="UP000005239"/>
    </source>
</evidence>
<reference evidence="1" key="2">
    <citation type="submission" date="2022-06" db="UniProtKB">
        <authorList>
            <consortium name="EnsemblMetazoa"/>
        </authorList>
    </citation>
    <scope>IDENTIFICATION</scope>
    <source>
        <strain evidence="1">PS312</strain>
    </source>
</reference>